<evidence type="ECO:0000313" key="3">
    <source>
        <dbReference type="Proteomes" id="UP001213000"/>
    </source>
</evidence>
<protein>
    <submittedName>
        <fullName evidence="2">Uncharacterized protein</fullName>
    </submittedName>
</protein>
<comment type="caution">
    <text evidence="2">The sequence shown here is derived from an EMBL/GenBank/DDBJ whole genome shotgun (WGS) entry which is preliminary data.</text>
</comment>
<accession>A0AAD5W3G8</accession>
<feature type="compositionally biased region" description="Basic and acidic residues" evidence="1">
    <location>
        <begin position="200"/>
        <end position="214"/>
    </location>
</feature>
<proteinExistence type="predicted"/>
<evidence type="ECO:0000313" key="2">
    <source>
        <dbReference type="EMBL" id="KAJ3576950.1"/>
    </source>
</evidence>
<feature type="region of interest" description="Disordered" evidence="1">
    <location>
        <begin position="171"/>
        <end position="255"/>
    </location>
</feature>
<feature type="compositionally biased region" description="Basic and acidic residues" evidence="1">
    <location>
        <begin position="415"/>
        <end position="424"/>
    </location>
</feature>
<feature type="region of interest" description="Disordered" evidence="1">
    <location>
        <begin position="415"/>
        <end position="470"/>
    </location>
</feature>
<evidence type="ECO:0000256" key="1">
    <source>
        <dbReference type="SAM" id="MobiDB-lite"/>
    </source>
</evidence>
<organism evidence="2 3">
    <name type="scientific">Leucocoprinus birnbaumii</name>
    <dbReference type="NCBI Taxonomy" id="56174"/>
    <lineage>
        <taxon>Eukaryota</taxon>
        <taxon>Fungi</taxon>
        <taxon>Dikarya</taxon>
        <taxon>Basidiomycota</taxon>
        <taxon>Agaricomycotina</taxon>
        <taxon>Agaricomycetes</taxon>
        <taxon>Agaricomycetidae</taxon>
        <taxon>Agaricales</taxon>
        <taxon>Agaricineae</taxon>
        <taxon>Agaricaceae</taxon>
        <taxon>Leucocoprinus</taxon>
    </lineage>
</organism>
<keyword evidence="3" id="KW-1185">Reference proteome</keyword>
<dbReference type="EMBL" id="JANIEX010000002">
    <property type="protein sequence ID" value="KAJ3576950.1"/>
    <property type="molecule type" value="Genomic_DNA"/>
</dbReference>
<feature type="compositionally biased region" description="Acidic residues" evidence="1">
    <location>
        <begin position="215"/>
        <end position="248"/>
    </location>
</feature>
<sequence length="470" mass="51615">MSLHAIYAAIKILEDASVAFTDFFEALLIDPYLQESLTALHLHAPATLNVLLLNESTKRNTRAYMMGYATAELKQQLEALTKSDAGYHFTAQSVSTEQIEACNIGLSKGVERIAPDVWSLLGHLLLADPDVICKREWARKKKAKKTCVKPQKVVKDIASVKEQPMEDEIEDLENHEESDMNKTLVGSEDDELQESSPEYSRSDNSDSEGDKGLDEEFDEEDLDVGDTDEDSDEEDLGEVEDDGEETPEDSLSRAVSSLSAKSAAKIRAAGSALTTIILTIRISHVTSASEFPLYHGVTPEDLDCGDQLRNIFENPAPVSMDQIYEHLSEEADKDGLYNFNRYQIWKVLADLVEYGPGYFRKVKSGLGEPEEIDCIPVVKIVQIPMKAVPVSPNASAANAKVLAYLFSQAGIGDPNDVRTPEKEVSAGSNSSKTSEDGALVLPLDKEAQDSSSRSRGPSVFVEEASEEEEE</sequence>
<reference evidence="2" key="1">
    <citation type="submission" date="2022-07" db="EMBL/GenBank/DDBJ databases">
        <title>Genome Sequence of Leucocoprinus birnbaumii.</title>
        <authorList>
            <person name="Buettner E."/>
        </authorList>
    </citation>
    <scope>NUCLEOTIDE SEQUENCE</scope>
    <source>
        <strain evidence="2">VT141</strain>
    </source>
</reference>
<dbReference type="AlphaFoldDB" id="A0AAD5W3G8"/>
<dbReference type="Proteomes" id="UP001213000">
    <property type="component" value="Unassembled WGS sequence"/>
</dbReference>
<name>A0AAD5W3G8_9AGAR</name>
<gene>
    <name evidence="2" type="ORF">NP233_g90</name>
</gene>